<reference evidence="2" key="1">
    <citation type="submission" date="2017-09" db="EMBL/GenBank/DDBJ databases">
        <title>Depth-based differentiation of microbial function through sediment-hosted aquifers and enrichment of novel symbionts in the deep terrestrial subsurface.</title>
        <authorList>
            <person name="Probst A.J."/>
            <person name="Ladd B."/>
            <person name="Jarett J.K."/>
            <person name="Geller-Mcgrath D.E."/>
            <person name="Sieber C.M.K."/>
            <person name="Emerson J.B."/>
            <person name="Anantharaman K."/>
            <person name="Thomas B.C."/>
            <person name="Malmstrom R."/>
            <person name="Stieglmeier M."/>
            <person name="Klingl A."/>
            <person name="Woyke T."/>
            <person name="Ryan C.M."/>
            <person name="Banfield J.F."/>
        </authorList>
    </citation>
    <scope>NUCLEOTIDE SEQUENCE [LARGE SCALE GENOMIC DNA]</scope>
</reference>
<dbReference type="EMBL" id="PFPL01000048">
    <property type="protein sequence ID" value="PIZ95636.1"/>
    <property type="molecule type" value="Genomic_DNA"/>
</dbReference>
<comment type="caution">
    <text evidence="1">The sequence shown here is derived from an EMBL/GenBank/DDBJ whole genome shotgun (WGS) entry which is preliminary data.</text>
</comment>
<proteinExistence type="predicted"/>
<organism evidence="1 2">
    <name type="scientific">Candidatus Magasanikbacteria bacterium CG_4_10_14_0_2_um_filter_33_14</name>
    <dbReference type="NCBI Taxonomy" id="1974636"/>
    <lineage>
        <taxon>Bacteria</taxon>
        <taxon>Candidatus Magasanikiibacteriota</taxon>
    </lineage>
</organism>
<evidence type="ECO:0000313" key="2">
    <source>
        <dbReference type="Proteomes" id="UP000231453"/>
    </source>
</evidence>
<protein>
    <recommendedName>
        <fullName evidence="3">Type 4 fimbrial biogenesis protein PilX N-terminal domain-containing protein</fullName>
    </recommendedName>
</protein>
<sequence length="130" mass="14126">MFLKIKNNKRGIMAIMMVLIIGATALILALSSVKLVVNDSQMSFTNKKGGEAFSVAEGCLEESLRQIRINTSYTGETLNLSTGSCIIDVAIDGDDRIVTITGVVDEYTQRLQANITLSGNVITLNSRREI</sequence>
<accession>A0A2M7V9U9</accession>
<evidence type="ECO:0008006" key="3">
    <source>
        <dbReference type="Google" id="ProtNLM"/>
    </source>
</evidence>
<dbReference type="AlphaFoldDB" id="A0A2M7V9U9"/>
<name>A0A2M7V9U9_9BACT</name>
<dbReference type="Proteomes" id="UP000231453">
    <property type="component" value="Unassembled WGS sequence"/>
</dbReference>
<evidence type="ECO:0000313" key="1">
    <source>
        <dbReference type="EMBL" id="PIZ95636.1"/>
    </source>
</evidence>
<gene>
    <name evidence="1" type="ORF">COX80_03905</name>
</gene>